<evidence type="ECO:0000256" key="3">
    <source>
        <dbReference type="SAM" id="MobiDB-lite"/>
    </source>
</evidence>
<dbReference type="SUPFAM" id="SSF56672">
    <property type="entry name" value="DNA/RNA polymerases"/>
    <property type="match status" value="1"/>
</dbReference>
<dbReference type="SMART" id="SM00343">
    <property type="entry name" value="ZnF_C2HC"/>
    <property type="match status" value="1"/>
</dbReference>
<evidence type="ECO:0000259" key="4">
    <source>
        <dbReference type="PROSITE" id="PS50158"/>
    </source>
</evidence>
<protein>
    <submittedName>
        <fullName evidence="5">Retrovirus-related Pol polyprotein from transposon TNT 1-94</fullName>
    </submittedName>
</protein>
<dbReference type="PANTHER" id="PTHR47592:SF27">
    <property type="entry name" value="OS08G0421700 PROTEIN"/>
    <property type="match status" value="1"/>
</dbReference>
<dbReference type="GO" id="GO:0003676">
    <property type="term" value="F:nucleic acid binding"/>
    <property type="evidence" value="ECO:0007669"/>
    <property type="project" value="InterPro"/>
</dbReference>
<dbReference type="GO" id="GO:0004190">
    <property type="term" value="F:aspartic-type endopeptidase activity"/>
    <property type="evidence" value="ECO:0007669"/>
    <property type="project" value="UniProtKB-KW"/>
</dbReference>
<dbReference type="PROSITE" id="PS50158">
    <property type="entry name" value="ZF_CCHC"/>
    <property type="match status" value="1"/>
</dbReference>
<keyword evidence="2" id="KW-0862">Zinc</keyword>
<name>A0A438FS93_VITVI</name>
<organism evidence="5 6">
    <name type="scientific">Vitis vinifera</name>
    <name type="common">Grape</name>
    <dbReference type="NCBI Taxonomy" id="29760"/>
    <lineage>
        <taxon>Eukaryota</taxon>
        <taxon>Viridiplantae</taxon>
        <taxon>Streptophyta</taxon>
        <taxon>Embryophyta</taxon>
        <taxon>Tracheophyta</taxon>
        <taxon>Spermatophyta</taxon>
        <taxon>Magnoliopsida</taxon>
        <taxon>eudicotyledons</taxon>
        <taxon>Gunneridae</taxon>
        <taxon>Pentapetalae</taxon>
        <taxon>rosids</taxon>
        <taxon>Vitales</taxon>
        <taxon>Vitaceae</taxon>
        <taxon>Viteae</taxon>
        <taxon>Vitis</taxon>
    </lineage>
</organism>
<feature type="region of interest" description="Disordered" evidence="3">
    <location>
        <begin position="246"/>
        <end position="269"/>
    </location>
</feature>
<dbReference type="Pfam" id="PF00098">
    <property type="entry name" value="zf-CCHC"/>
    <property type="match status" value="1"/>
</dbReference>
<dbReference type="Pfam" id="PF25597">
    <property type="entry name" value="SH3_retrovirus"/>
    <property type="match status" value="1"/>
</dbReference>
<keyword evidence="2" id="KW-0479">Metal-binding</keyword>
<keyword evidence="1" id="KW-0378">Hydrolase</keyword>
<dbReference type="SUPFAM" id="SSF57756">
    <property type="entry name" value="Retrovirus zinc finger-like domains"/>
    <property type="match status" value="1"/>
</dbReference>
<dbReference type="GO" id="GO:0008270">
    <property type="term" value="F:zinc ion binding"/>
    <property type="evidence" value="ECO:0007669"/>
    <property type="project" value="UniProtKB-KW"/>
</dbReference>
<sequence>MTTESDNVVVTELALVATPTVAQVPAMPTVVPISVSPGEKPEKFSGLNFKRWQQKMLFYLTTLNLARFLIEDAPKLKEDEHDIQVISAIDAWKHSDFLCRNYVMNGLADSLYNVYSDKKTAKELWESLDRKYKTEDAGAKKFVVGRFLDYKMVDSKTVVSQVQELQVILHEIHAEGMMLSETFQVAAIIEKLPPAWKDFKNYLKHKRKEMSIEDLIIRLRIEEDNRRSEKKGAHTLNEAKANFVEHGQSSKAKTNNNKGKGSMLGPKGGISKKPKFQGKCFNCGKQGHKSVDCRLPKKNKPKEANVIDDITKNVSDIDLTAVVSEVNLVSSNPKEWWIDTSATRHVCSDKKMFSTFEPIENGEKVFMGNSATSEIKGQGKVILKMTSGKELTLTNVLYVPKIRKNLVSGSLLNNHGFRLVFESNKVVLSKSGMYVGKGYMSDGMWKLNVMTIIKSNMNKASTSTYMLESSNLWHGTQKKAEKTPYELWKGRKPSYTYLRMWGCLAKVAVPPPKKVKIGPKTIDCIFIGYAHNSNAYRFLVYESNIPDIHKNTIMESRNASFFEDVFPCEPQTFKEAVNSTEGLMWKEAIKSEIDSILQNHTWELVDLPPGCKPLSSKWIFKRKMKVDGSIDKYKARLVIKGYRQTEGLDYFDTYSPVTRINSIRMVLAIAALRNLEIHQMDVKTAFLNGDLDEEIYMEQPEGFSAPGQEKKVCKLVKSLYGLKQAPKQWHEKFDNVMLSHGFKINECDKCVYVKDTEHGYVIVCLYVDDMLIVGSDDKMITSTKNMLNSRFDMKDMGLADVILGIKIKRTSDELILSQSHYVDKILGKFDKDNSGVARTPVDVTLHLFKNKGESVSQVEYSRVIGSLMYLMSCTRPDIAYAVSKLSRYTRYSDANWISNVKDSKSHSGYVFTLGGAAVSWKSSKQTVIARSTMESEFITLDKCGEEAEWLRHFLEDIPRWSKPVPPICIHCDSQSAIGRAQSNMYNGKSRHIRHRHNTIRQLLSTGVISVDYVKSKDNIADPLTKGLNRELVEKSSRGMGLKPIKE</sequence>
<feature type="domain" description="CCHC-type" evidence="4">
    <location>
        <begin position="279"/>
        <end position="294"/>
    </location>
</feature>
<comment type="caution">
    <text evidence="5">The sequence shown here is derived from an EMBL/GenBank/DDBJ whole genome shotgun (WGS) entry which is preliminary data.</text>
</comment>
<dbReference type="InterPro" id="IPR001878">
    <property type="entry name" value="Znf_CCHC"/>
</dbReference>
<evidence type="ECO:0000313" key="5">
    <source>
        <dbReference type="EMBL" id="RVW62815.1"/>
    </source>
</evidence>
<dbReference type="InterPro" id="IPR043502">
    <property type="entry name" value="DNA/RNA_pol_sf"/>
</dbReference>
<evidence type="ECO:0000313" key="6">
    <source>
        <dbReference type="Proteomes" id="UP000288805"/>
    </source>
</evidence>
<dbReference type="Pfam" id="PF14223">
    <property type="entry name" value="Retrotran_gag_2"/>
    <property type="match status" value="1"/>
</dbReference>
<accession>A0A438FS93</accession>
<dbReference type="InterPro" id="IPR054722">
    <property type="entry name" value="PolX-like_BBD"/>
</dbReference>
<dbReference type="PANTHER" id="PTHR47592">
    <property type="entry name" value="PBF68 PROTEIN"/>
    <property type="match status" value="1"/>
</dbReference>
<dbReference type="InterPro" id="IPR036875">
    <property type="entry name" value="Znf_CCHC_sf"/>
</dbReference>
<keyword evidence="1" id="KW-0064">Aspartyl protease</keyword>
<gene>
    <name evidence="5" type="primary">POLX_2185</name>
    <name evidence="5" type="ORF">CK203_066063</name>
</gene>
<dbReference type="CDD" id="cd09272">
    <property type="entry name" value="RNase_HI_RT_Ty1"/>
    <property type="match status" value="1"/>
</dbReference>
<proteinExistence type="predicted"/>
<evidence type="ECO:0000256" key="1">
    <source>
        <dbReference type="ARBA" id="ARBA00022750"/>
    </source>
</evidence>
<dbReference type="Proteomes" id="UP000288805">
    <property type="component" value="Unassembled WGS sequence"/>
</dbReference>
<dbReference type="Pfam" id="PF22936">
    <property type="entry name" value="Pol_BBD"/>
    <property type="match status" value="1"/>
</dbReference>
<dbReference type="AlphaFoldDB" id="A0A438FS93"/>
<evidence type="ECO:0000256" key="2">
    <source>
        <dbReference type="PROSITE-ProRule" id="PRU00047"/>
    </source>
</evidence>
<dbReference type="InterPro" id="IPR057670">
    <property type="entry name" value="SH3_retrovirus"/>
</dbReference>
<keyword evidence="1" id="KW-0645">Protease</keyword>
<dbReference type="EMBL" id="QGNW01000759">
    <property type="protein sequence ID" value="RVW62815.1"/>
    <property type="molecule type" value="Genomic_DNA"/>
</dbReference>
<reference evidence="5 6" key="1">
    <citation type="journal article" date="2018" name="PLoS Genet.">
        <title>Population sequencing reveals clonal diversity and ancestral inbreeding in the grapevine cultivar Chardonnay.</title>
        <authorList>
            <person name="Roach M.J."/>
            <person name="Johnson D.L."/>
            <person name="Bohlmann J."/>
            <person name="van Vuuren H.J."/>
            <person name="Jones S.J."/>
            <person name="Pretorius I.S."/>
            <person name="Schmidt S.A."/>
            <person name="Borneman A.R."/>
        </authorList>
    </citation>
    <scope>NUCLEOTIDE SEQUENCE [LARGE SCALE GENOMIC DNA]</scope>
    <source>
        <strain evidence="6">cv. Chardonnay</strain>
        <tissue evidence="5">Leaf</tissue>
    </source>
</reference>
<dbReference type="InterPro" id="IPR013103">
    <property type="entry name" value="RVT_2"/>
</dbReference>
<feature type="compositionally biased region" description="Polar residues" evidence="3">
    <location>
        <begin position="247"/>
        <end position="259"/>
    </location>
</feature>
<dbReference type="Pfam" id="PF07727">
    <property type="entry name" value="RVT_2"/>
    <property type="match status" value="1"/>
</dbReference>
<keyword evidence="2" id="KW-0863">Zinc-finger</keyword>